<feature type="transmembrane region" description="Helical" evidence="1">
    <location>
        <begin position="39"/>
        <end position="67"/>
    </location>
</feature>
<dbReference type="AlphaFoldDB" id="A0A4R7KRC2"/>
<keyword evidence="3" id="KW-1185">Reference proteome</keyword>
<feature type="transmembrane region" description="Helical" evidence="1">
    <location>
        <begin position="399"/>
        <end position="421"/>
    </location>
</feature>
<feature type="transmembrane region" description="Helical" evidence="1">
    <location>
        <begin position="162"/>
        <end position="180"/>
    </location>
</feature>
<feature type="transmembrane region" description="Helical" evidence="1">
    <location>
        <begin position="256"/>
        <end position="284"/>
    </location>
</feature>
<reference evidence="2 3" key="1">
    <citation type="submission" date="2019-03" db="EMBL/GenBank/DDBJ databases">
        <title>Genomic Encyclopedia of Type Strains, Phase IV (KMG-IV): sequencing the most valuable type-strain genomes for metagenomic binning, comparative biology and taxonomic classification.</title>
        <authorList>
            <person name="Goeker M."/>
        </authorList>
    </citation>
    <scope>NUCLEOTIDE SEQUENCE [LARGE SCALE GENOMIC DNA]</scope>
    <source>
        <strain evidence="2 3">DSM 24455</strain>
    </source>
</reference>
<evidence type="ECO:0000313" key="3">
    <source>
        <dbReference type="Proteomes" id="UP000295325"/>
    </source>
</evidence>
<dbReference type="SUPFAM" id="SSF103473">
    <property type="entry name" value="MFS general substrate transporter"/>
    <property type="match status" value="1"/>
</dbReference>
<accession>A0A4R7KRC2</accession>
<dbReference type="GO" id="GO:0008643">
    <property type="term" value="P:carbohydrate transport"/>
    <property type="evidence" value="ECO:0007669"/>
    <property type="project" value="InterPro"/>
</dbReference>
<feature type="transmembrane region" description="Helical" evidence="1">
    <location>
        <begin position="323"/>
        <end position="341"/>
    </location>
</feature>
<protein>
    <submittedName>
        <fullName evidence="2">Na+/melibiose symporter-like transporter</fullName>
    </submittedName>
</protein>
<dbReference type="PANTHER" id="PTHR11328:SF24">
    <property type="entry name" value="MAJOR FACILITATOR SUPERFAMILY (MFS) PROFILE DOMAIN-CONTAINING PROTEIN"/>
    <property type="match status" value="1"/>
</dbReference>
<name>A0A4R7KRC2_9CLOT</name>
<proteinExistence type="predicted"/>
<dbReference type="Gene3D" id="1.20.1250.20">
    <property type="entry name" value="MFS general substrate transporter like domains"/>
    <property type="match status" value="2"/>
</dbReference>
<evidence type="ECO:0000256" key="1">
    <source>
        <dbReference type="SAM" id="Phobius"/>
    </source>
</evidence>
<feature type="transmembrane region" description="Helical" evidence="1">
    <location>
        <begin position="353"/>
        <end position="378"/>
    </location>
</feature>
<keyword evidence="1" id="KW-0812">Transmembrane</keyword>
<keyword evidence="1" id="KW-1133">Transmembrane helix</keyword>
<sequence>MDNIVNNQEHRKIPVIDKIGYGSGNFSVGVSMQVVGAYLVFYCTAILGIPGSLVGLAVSLSIVWDAVTDPLMGYFSDITRSKTFGRRHLYLLIGGIGIALTNFFLWNIDASLPDHIKFTFIFIDILAVKTFMTIFTTPYTALGAELSNDYNERTTIQGIKTIFFLLGLSLVSVIGMYIFFQPTHEYPVGQLNPKAYNHMGLFSSIIVVIFALICYLSTKKYIPLLNQPEIKSDNRLWILNLVASFKSIFSNSTFRYVAFTYMFTNISSALLSNIGLHVFTYTFLLSSQQIAVIVGIQLLVSILSQPAWTIISKKLDKKPAMNLGLFICIAASFIFLIMVLLKDFIKGSAGYFIPFAAIGGFGTGGLFTLPLSMIADIIDQDELKTGKRSEGTYYGCLTLLYKFTQSITLLLIGFLLDIVNFDASLLVQSEGTVVILGLILGIGSILSFAAAFMSLAGYKLNREKVEQIQMQIMEVKKAKSMNI</sequence>
<keyword evidence="1" id="KW-0472">Membrane</keyword>
<organism evidence="2 3">
    <name type="scientific">Fonticella tunisiensis</name>
    <dbReference type="NCBI Taxonomy" id="1096341"/>
    <lineage>
        <taxon>Bacteria</taxon>
        <taxon>Bacillati</taxon>
        <taxon>Bacillota</taxon>
        <taxon>Clostridia</taxon>
        <taxon>Eubacteriales</taxon>
        <taxon>Clostridiaceae</taxon>
        <taxon>Fonticella</taxon>
    </lineage>
</organism>
<dbReference type="InterPro" id="IPR039672">
    <property type="entry name" value="MFS_2"/>
</dbReference>
<dbReference type="RefSeq" id="WP_133627771.1">
    <property type="nucleotide sequence ID" value="NZ_SOAZ01000007.1"/>
</dbReference>
<dbReference type="PANTHER" id="PTHR11328">
    <property type="entry name" value="MAJOR FACILITATOR SUPERFAMILY DOMAIN-CONTAINING PROTEIN"/>
    <property type="match status" value="1"/>
</dbReference>
<gene>
    <name evidence="2" type="ORF">EDD71_10711</name>
</gene>
<feature type="transmembrane region" description="Helical" evidence="1">
    <location>
        <begin position="200"/>
        <end position="218"/>
    </location>
</feature>
<feature type="transmembrane region" description="Helical" evidence="1">
    <location>
        <begin position="433"/>
        <end position="458"/>
    </location>
</feature>
<feature type="transmembrane region" description="Helical" evidence="1">
    <location>
        <begin position="120"/>
        <end position="142"/>
    </location>
</feature>
<dbReference type="InterPro" id="IPR036259">
    <property type="entry name" value="MFS_trans_sf"/>
</dbReference>
<evidence type="ECO:0000313" key="2">
    <source>
        <dbReference type="EMBL" id="TDT61286.1"/>
    </source>
</evidence>
<dbReference type="GO" id="GO:0015293">
    <property type="term" value="F:symporter activity"/>
    <property type="evidence" value="ECO:0007669"/>
    <property type="project" value="InterPro"/>
</dbReference>
<dbReference type="OrthoDB" id="9764596at2"/>
<feature type="transmembrane region" description="Helical" evidence="1">
    <location>
        <begin position="290"/>
        <end position="311"/>
    </location>
</feature>
<comment type="caution">
    <text evidence="2">The sequence shown here is derived from an EMBL/GenBank/DDBJ whole genome shotgun (WGS) entry which is preliminary data.</text>
</comment>
<dbReference type="Pfam" id="PF13347">
    <property type="entry name" value="MFS_2"/>
    <property type="match status" value="1"/>
</dbReference>
<dbReference type="Proteomes" id="UP000295325">
    <property type="component" value="Unassembled WGS sequence"/>
</dbReference>
<dbReference type="GO" id="GO:0005886">
    <property type="term" value="C:plasma membrane"/>
    <property type="evidence" value="ECO:0007669"/>
    <property type="project" value="TreeGrafter"/>
</dbReference>
<dbReference type="EMBL" id="SOAZ01000007">
    <property type="protein sequence ID" value="TDT61286.1"/>
    <property type="molecule type" value="Genomic_DNA"/>
</dbReference>
<feature type="transmembrane region" description="Helical" evidence="1">
    <location>
        <begin position="88"/>
        <end position="108"/>
    </location>
</feature>